<dbReference type="Proteomes" id="UP000228531">
    <property type="component" value="Unassembled WGS sequence"/>
</dbReference>
<feature type="domain" description="HTH cro/C1-type" evidence="2">
    <location>
        <begin position="24"/>
        <end position="78"/>
    </location>
</feature>
<dbReference type="Gene3D" id="1.10.260.40">
    <property type="entry name" value="lambda repressor-like DNA-binding domains"/>
    <property type="match status" value="1"/>
</dbReference>
<evidence type="ECO:0000259" key="2">
    <source>
        <dbReference type="PROSITE" id="PS50943"/>
    </source>
</evidence>
<evidence type="ECO:0000256" key="1">
    <source>
        <dbReference type="ARBA" id="ARBA00023125"/>
    </source>
</evidence>
<dbReference type="InterPro" id="IPR010982">
    <property type="entry name" value="Lambda_DNA-bd_dom_sf"/>
</dbReference>
<dbReference type="AlphaFoldDB" id="A0A2M8WKT8"/>
<dbReference type="EMBL" id="PGTY01000001">
    <property type="protein sequence ID" value="PJI91528.1"/>
    <property type="molecule type" value="Genomic_DNA"/>
</dbReference>
<dbReference type="GO" id="GO:0003677">
    <property type="term" value="F:DNA binding"/>
    <property type="evidence" value="ECO:0007669"/>
    <property type="project" value="UniProtKB-KW"/>
</dbReference>
<dbReference type="PANTHER" id="PTHR46558:SF4">
    <property type="entry name" value="DNA-BIDING PHAGE PROTEIN"/>
    <property type="match status" value="1"/>
</dbReference>
<keyword evidence="1" id="KW-0238">DNA-binding</keyword>
<sequence length="138" mass="15559">MDADTKLDDRESANDAYAHVGQRLRKLRLERGMTQAQVARIVSVSPQQYQKYEEAQSKCSLNYLIILAEFFETPVSTFLPDTSTNEVKTQEPPRVENEADLLARLVTAFVRLDDSGEKLRLVQLVEAIGSAKDKSNKV</sequence>
<dbReference type="PANTHER" id="PTHR46558">
    <property type="entry name" value="TRACRIPTIONAL REGULATORY PROTEIN-RELATED-RELATED"/>
    <property type="match status" value="1"/>
</dbReference>
<protein>
    <submittedName>
        <fullName evidence="3">Transcriptional regulator with XRE-family HTH domain</fullName>
    </submittedName>
</protein>
<dbReference type="Pfam" id="PF01381">
    <property type="entry name" value="HTH_3"/>
    <property type="match status" value="1"/>
</dbReference>
<keyword evidence="4" id="KW-1185">Reference proteome</keyword>
<evidence type="ECO:0000313" key="3">
    <source>
        <dbReference type="EMBL" id="PJI91528.1"/>
    </source>
</evidence>
<evidence type="ECO:0000313" key="4">
    <source>
        <dbReference type="Proteomes" id="UP000228531"/>
    </source>
</evidence>
<dbReference type="OrthoDB" id="5683219at2"/>
<dbReference type="CDD" id="cd00093">
    <property type="entry name" value="HTH_XRE"/>
    <property type="match status" value="1"/>
</dbReference>
<dbReference type="InterPro" id="IPR001387">
    <property type="entry name" value="Cro/C1-type_HTH"/>
</dbReference>
<name>A0A2M8WKT8_9RHOB</name>
<accession>A0A2M8WKT8</accession>
<gene>
    <name evidence="3" type="ORF">BC777_0357</name>
</gene>
<dbReference type="RefSeq" id="WP_100366445.1">
    <property type="nucleotide sequence ID" value="NZ_PGTY01000001.1"/>
</dbReference>
<dbReference type="SUPFAM" id="SSF47413">
    <property type="entry name" value="lambda repressor-like DNA-binding domains"/>
    <property type="match status" value="1"/>
</dbReference>
<proteinExistence type="predicted"/>
<organism evidence="3 4">
    <name type="scientific">Yoonia maricola</name>
    <dbReference type="NCBI Taxonomy" id="420999"/>
    <lineage>
        <taxon>Bacteria</taxon>
        <taxon>Pseudomonadati</taxon>
        <taxon>Pseudomonadota</taxon>
        <taxon>Alphaproteobacteria</taxon>
        <taxon>Rhodobacterales</taxon>
        <taxon>Paracoccaceae</taxon>
        <taxon>Yoonia</taxon>
    </lineage>
</organism>
<reference evidence="3 4" key="1">
    <citation type="submission" date="2017-11" db="EMBL/GenBank/DDBJ databases">
        <title>Genomic Encyclopedia of Archaeal and Bacterial Type Strains, Phase II (KMG-II): From Individual Species to Whole Genera.</title>
        <authorList>
            <person name="Goeker M."/>
        </authorList>
    </citation>
    <scope>NUCLEOTIDE SEQUENCE [LARGE SCALE GENOMIC DNA]</scope>
    <source>
        <strain evidence="3 4">DSM 29128</strain>
    </source>
</reference>
<comment type="caution">
    <text evidence="3">The sequence shown here is derived from an EMBL/GenBank/DDBJ whole genome shotgun (WGS) entry which is preliminary data.</text>
</comment>
<dbReference type="SMART" id="SM00530">
    <property type="entry name" value="HTH_XRE"/>
    <property type="match status" value="1"/>
</dbReference>
<dbReference type="PROSITE" id="PS50943">
    <property type="entry name" value="HTH_CROC1"/>
    <property type="match status" value="1"/>
</dbReference>